<organism evidence="2 3">
    <name type="scientific">Mya arenaria</name>
    <name type="common">Soft-shell clam</name>
    <dbReference type="NCBI Taxonomy" id="6604"/>
    <lineage>
        <taxon>Eukaryota</taxon>
        <taxon>Metazoa</taxon>
        <taxon>Spiralia</taxon>
        <taxon>Lophotrochozoa</taxon>
        <taxon>Mollusca</taxon>
        <taxon>Bivalvia</taxon>
        <taxon>Autobranchia</taxon>
        <taxon>Heteroconchia</taxon>
        <taxon>Euheterodonta</taxon>
        <taxon>Imparidentia</taxon>
        <taxon>Neoheterodontei</taxon>
        <taxon>Myida</taxon>
        <taxon>Myoidea</taxon>
        <taxon>Myidae</taxon>
        <taxon>Mya</taxon>
    </lineage>
</organism>
<evidence type="ECO:0000313" key="2">
    <source>
        <dbReference type="EMBL" id="WAR21763.1"/>
    </source>
</evidence>
<feature type="transmembrane region" description="Helical" evidence="1">
    <location>
        <begin position="51"/>
        <end position="71"/>
    </location>
</feature>
<evidence type="ECO:0000313" key="3">
    <source>
        <dbReference type="Proteomes" id="UP001164746"/>
    </source>
</evidence>
<evidence type="ECO:0000256" key="1">
    <source>
        <dbReference type="SAM" id="Phobius"/>
    </source>
</evidence>
<protein>
    <submittedName>
        <fullName evidence="2">Uncharacterized protein</fullName>
    </submittedName>
</protein>
<dbReference type="EMBL" id="CP111023">
    <property type="protein sequence ID" value="WAR21763.1"/>
    <property type="molecule type" value="Genomic_DNA"/>
</dbReference>
<accession>A0ABY7FHW9</accession>
<feature type="non-terminal residue" evidence="2">
    <location>
        <position position="1"/>
    </location>
</feature>
<sequence>KRCTGLLLVCLTGAGIYDYHGEYAGGAGREFGDRLLSGAGGGGTGKNRLPVMMLGIAFLCSSWAGLFCGTVRSRINPARLDRMARKQNAITVFISKAALVEKLETDKSNPQNSQPLCMPYIRILTNQRDTDATKPPVPLES</sequence>
<dbReference type="Proteomes" id="UP001164746">
    <property type="component" value="Chromosome 12"/>
</dbReference>
<keyword evidence="1" id="KW-1133">Transmembrane helix</keyword>
<keyword evidence="3" id="KW-1185">Reference proteome</keyword>
<name>A0ABY7FHW9_MYAAR</name>
<keyword evidence="1" id="KW-0472">Membrane</keyword>
<keyword evidence="1" id="KW-0812">Transmembrane</keyword>
<reference evidence="2" key="1">
    <citation type="submission" date="2022-11" db="EMBL/GenBank/DDBJ databases">
        <title>Centuries of genome instability and evolution in soft-shell clam transmissible cancer (bioRxiv).</title>
        <authorList>
            <person name="Hart S.F.M."/>
            <person name="Yonemitsu M.A."/>
            <person name="Giersch R.M."/>
            <person name="Beal B.F."/>
            <person name="Arriagada G."/>
            <person name="Davis B.W."/>
            <person name="Ostrander E.A."/>
            <person name="Goff S.P."/>
            <person name="Metzger M.J."/>
        </authorList>
    </citation>
    <scope>NUCLEOTIDE SEQUENCE</scope>
    <source>
        <strain evidence="2">MELC-2E11</strain>
        <tissue evidence="2">Siphon/mantle</tissue>
    </source>
</reference>
<gene>
    <name evidence="2" type="ORF">MAR_015737</name>
</gene>
<proteinExistence type="predicted"/>